<evidence type="ECO:0000256" key="1">
    <source>
        <dbReference type="SAM" id="SignalP"/>
    </source>
</evidence>
<gene>
    <name evidence="2" type="ORF">LSH36_400g00024</name>
</gene>
<feature type="chain" id="PRO_5041922299" evidence="1">
    <location>
        <begin position="19"/>
        <end position="136"/>
    </location>
</feature>
<dbReference type="Proteomes" id="UP001208570">
    <property type="component" value="Unassembled WGS sequence"/>
</dbReference>
<dbReference type="AlphaFoldDB" id="A0AAD9MYV8"/>
<proteinExistence type="predicted"/>
<reference evidence="2" key="1">
    <citation type="journal article" date="2023" name="Mol. Biol. Evol.">
        <title>Third-Generation Sequencing Reveals the Adaptive Role of the Epigenome in Three Deep-Sea Polychaetes.</title>
        <authorList>
            <person name="Perez M."/>
            <person name="Aroh O."/>
            <person name="Sun Y."/>
            <person name="Lan Y."/>
            <person name="Juniper S.K."/>
            <person name="Young C.R."/>
            <person name="Angers B."/>
            <person name="Qian P.Y."/>
        </authorList>
    </citation>
    <scope>NUCLEOTIDE SEQUENCE</scope>
    <source>
        <strain evidence="2">P08H-3</strain>
    </source>
</reference>
<sequence>MKLILMTVIAVLCSVSWGAQVNQCSSPEFSDCVVKATYPCSARCGPGTRLKDISCINSGMGDLECSEICYGQHCSEDCDHFSTDAFCSRKAYGRCSKTCGVGTFTSRFLCVNMNYTCTTPCCCSQCEPGGSGKPSV</sequence>
<keyword evidence="3" id="KW-1185">Reference proteome</keyword>
<comment type="caution">
    <text evidence="2">The sequence shown here is derived from an EMBL/GenBank/DDBJ whole genome shotgun (WGS) entry which is preliminary data.</text>
</comment>
<evidence type="ECO:0000313" key="3">
    <source>
        <dbReference type="Proteomes" id="UP001208570"/>
    </source>
</evidence>
<keyword evidence="1" id="KW-0732">Signal</keyword>
<name>A0AAD9MYV8_9ANNE</name>
<organism evidence="2 3">
    <name type="scientific">Paralvinella palmiformis</name>
    <dbReference type="NCBI Taxonomy" id="53620"/>
    <lineage>
        <taxon>Eukaryota</taxon>
        <taxon>Metazoa</taxon>
        <taxon>Spiralia</taxon>
        <taxon>Lophotrochozoa</taxon>
        <taxon>Annelida</taxon>
        <taxon>Polychaeta</taxon>
        <taxon>Sedentaria</taxon>
        <taxon>Canalipalpata</taxon>
        <taxon>Terebellida</taxon>
        <taxon>Terebelliformia</taxon>
        <taxon>Alvinellidae</taxon>
        <taxon>Paralvinella</taxon>
    </lineage>
</organism>
<dbReference type="EMBL" id="JAODUP010000400">
    <property type="protein sequence ID" value="KAK2150550.1"/>
    <property type="molecule type" value="Genomic_DNA"/>
</dbReference>
<evidence type="ECO:0000313" key="2">
    <source>
        <dbReference type="EMBL" id="KAK2150550.1"/>
    </source>
</evidence>
<feature type="signal peptide" evidence="1">
    <location>
        <begin position="1"/>
        <end position="18"/>
    </location>
</feature>
<protein>
    <submittedName>
        <fullName evidence="2">Uncharacterized protein</fullName>
    </submittedName>
</protein>
<accession>A0AAD9MYV8</accession>